<dbReference type="InterPro" id="IPR029787">
    <property type="entry name" value="Nucleotide_cyclase"/>
</dbReference>
<evidence type="ECO:0000259" key="3">
    <source>
        <dbReference type="PROSITE" id="PS50883"/>
    </source>
</evidence>
<dbReference type="InterPro" id="IPR013656">
    <property type="entry name" value="PAS_4"/>
</dbReference>
<evidence type="ECO:0000313" key="5">
    <source>
        <dbReference type="EMBL" id="GET43483.1"/>
    </source>
</evidence>
<feature type="coiled-coil region" evidence="1">
    <location>
        <begin position="67"/>
        <end position="105"/>
    </location>
</feature>
<dbReference type="Pfam" id="PF01590">
    <property type="entry name" value="GAF"/>
    <property type="match status" value="1"/>
</dbReference>
<dbReference type="InterPro" id="IPR001633">
    <property type="entry name" value="EAL_dom"/>
</dbReference>
<keyword evidence="2" id="KW-0812">Transmembrane</keyword>
<keyword evidence="2" id="KW-1133">Transmembrane helix</keyword>
<dbReference type="PROSITE" id="PS50887">
    <property type="entry name" value="GGDEF"/>
    <property type="match status" value="1"/>
</dbReference>
<dbReference type="AlphaFoldDB" id="A0AAV3XPA7"/>
<name>A0AAV3XPA7_9CYAN</name>
<dbReference type="InterPro" id="IPR000160">
    <property type="entry name" value="GGDEF_dom"/>
</dbReference>
<dbReference type="NCBIfam" id="TIGR00254">
    <property type="entry name" value="GGDEF"/>
    <property type="match status" value="1"/>
</dbReference>
<reference evidence="5" key="1">
    <citation type="submission" date="2019-10" db="EMBL/GenBank/DDBJ databases">
        <title>Draft genome sequece of Microseira wollei NIES-4236.</title>
        <authorList>
            <person name="Yamaguchi H."/>
            <person name="Suzuki S."/>
            <person name="Kawachi M."/>
        </authorList>
    </citation>
    <scope>NUCLEOTIDE SEQUENCE</scope>
    <source>
        <strain evidence="5">NIES-4236</strain>
    </source>
</reference>
<feature type="domain" description="GGDEF" evidence="4">
    <location>
        <begin position="564"/>
        <end position="697"/>
    </location>
</feature>
<feature type="domain" description="EAL" evidence="3">
    <location>
        <begin position="706"/>
        <end position="960"/>
    </location>
</feature>
<dbReference type="InterPro" id="IPR029016">
    <property type="entry name" value="GAF-like_dom_sf"/>
</dbReference>
<dbReference type="Gene3D" id="3.30.70.270">
    <property type="match status" value="1"/>
</dbReference>
<evidence type="ECO:0000256" key="2">
    <source>
        <dbReference type="SAM" id="Phobius"/>
    </source>
</evidence>
<dbReference type="CDD" id="cd00130">
    <property type="entry name" value="PAS"/>
    <property type="match status" value="2"/>
</dbReference>
<gene>
    <name evidence="5" type="ORF">MiSe_83070</name>
</gene>
<dbReference type="FunFam" id="3.30.70.270:FF:000001">
    <property type="entry name" value="Diguanylate cyclase domain protein"/>
    <property type="match status" value="1"/>
</dbReference>
<feature type="transmembrane region" description="Helical" evidence="2">
    <location>
        <begin position="16"/>
        <end position="36"/>
    </location>
</feature>
<dbReference type="PANTHER" id="PTHR44757">
    <property type="entry name" value="DIGUANYLATE CYCLASE DGCP"/>
    <property type="match status" value="1"/>
</dbReference>
<dbReference type="FunFam" id="3.20.20.450:FF:000001">
    <property type="entry name" value="Cyclic di-GMP phosphodiesterase yahA"/>
    <property type="match status" value="1"/>
</dbReference>
<dbReference type="CDD" id="cd01949">
    <property type="entry name" value="GGDEF"/>
    <property type="match status" value="1"/>
</dbReference>
<dbReference type="SMART" id="SM00052">
    <property type="entry name" value="EAL"/>
    <property type="match status" value="1"/>
</dbReference>
<dbReference type="EMBL" id="BLAY01000225">
    <property type="protein sequence ID" value="GET43483.1"/>
    <property type="molecule type" value="Genomic_DNA"/>
</dbReference>
<dbReference type="Pfam" id="PF08448">
    <property type="entry name" value="PAS_4"/>
    <property type="match status" value="1"/>
</dbReference>
<dbReference type="InterPro" id="IPR035919">
    <property type="entry name" value="EAL_sf"/>
</dbReference>
<dbReference type="InterPro" id="IPR000014">
    <property type="entry name" value="PAS"/>
</dbReference>
<feature type="coiled-coil region" evidence="1">
    <location>
        <begin position="342"/>
        <end position="369"/>
    </location>
</feature>
<evidence type="ECO:0000256" key="1">
    <source>
        <dbReference type="SAM" id="Coils"/>
    </source>
</evidence>
<dbReference type="Pfam" id="PF13188">
    <property type="entry name" value="PAS_8"/>
    <property type="match status" value="1"/>
</dbReference>
<dbReference type="PROSITE" id="PS50883">
    <property type="entry name" value="EAL"/>
    <property type="match status" value="1"/>
</dbReference>
<dbReference type="Proteomes" id="UP001050975">
    <property type="component" value="Unassembled WGS sequence"/>
</dbReference>
<proteinExistence type="predicted"/>
<dbReference type="SMART" id="SM00065">
    <property type="entry name" value="GAF"/>
    <property type="match status" value="1"/>
</dbReference>
<dbReference type="SUPFAM" id="SSF55073">
    <property type="entry name" value="Nucleotide cyclase"/>
    <property type="match status" value="1"/>
</dbReference>
<dbReference type="PANTHER" id="PTHR44757:SF2">
    <property type="entry name" value="BIOFILM ARCHITECTURE MAINTENANCE PROTEIN MBAA"/>
    <property type="match status" value="1"/>
</dbReference>
<comment type="caution">
    <text evidence="5">The sequence shown here is derived from an EMBL/GenBank/DDBJ whole genome shotgun (WGS) entry which is preliminary data.</text>
</comment>
<dbReference type="SUPFAM" id="SSF55781">
    <property type="entry name" value="GAF domain-like"/>
    <property type="match status" value="1"/>
</dbReference>
<protein>
    <submittedName>
        <fullName evidence="5">Diguanylate cyclase/phosphodiesterase with PAS/PAC sensor(S)</fullName>
    </submittedName>
</protein>
<dbReference type="Gene3D" id="3.30.450.40">
    <property type="match status" value="1"/>
</dbReference>
<dbReference type="Pfam" id="PF00563">
    <property type="entry name" value="EAL"/>
    <property type="match status" value="1"/>
</dbReference>
<dbReference type="InterPro" id="IPR052155">
    <property type="entry name" value="Biofilm_reg_signaling"/>
</dbReference>
<sequence>MIEEFWVREAVIQSGLWLNLASGLIGVLIGLCILAPTSKLLKTRVRSKPVGDRWDKSRPSTNENQTLPALEIKYEECTAKLKIANEQLQQEIVKRQKAEAELERSLALLLGTLESTGDGIIATKNGETIVTFNRRFVEMFDIPEEVIASRSLTAILPWMLEKFKYPEQYLGQAKDLIAEPDAEAYGVFALKDGRIFESYYLTQRLGEKIVGRVCSFRDISHIWLIEHQLLEASAEIKAIFGAFPDLYFRLDANGRIIDYQAGRESQAFLPAGQLLDCLLQDVFPPSVAERFLDAIAKVMKTKSLVAIEYSLPIQNVEKTFEGRFVPFQKTQFILIVRDITKRKRAEKTLRNSEKRLRKQNRALASLAKSKTLNHGSLSAAVEEITGVAANILEVERAAVWLYNENCSQLRRLNLYDRNNGHNAETIEIAASDYPAYFAALTQERTIAAYDVSTDLRTQEYYRSNLGVLGMTSLLTAPIWLQGKMVGIVCHEHLGTKRKWGMEEQNFAAAIADLVSLALEASQRQRSAEMIRYQANYDLLTGLPNKMLFNERLSQALTDAASSQSMLGVMFLDLDRFKQINDTLGHLIGDRLLQGVAKRLVKCLGEEDTIARWGGDEFTVLLTHIKSKEDAAKIAARILEALKPDLEIEGHHLHISSSIGIAIYPSDGTDSDTLLKNADAALYRAKEQNRNNYQFYNSVMNSKASELLIVEHSLHEALEQQQFVVHYQPQVNTAAGKITQMEALVRWQHPQQGFMSPETFIPVAEENGLIIPIGEWMLKTACAQNKAWQNAGLPPISVAVNLSARQFQEPNLVDLVGRVLSETSLEPKFLELEITESVAMKNVEYTRATLLELHHMGVRISLDDFGTGYSSLSYLKKLPLHKLKIDKSFVIDLTKDPNDAAIIAAIVALGKVLNIKVVAEGVETVEHKELLRSLRCKHMQGYFFSRPLSAEDATHILQNSEWIKVKTSGWIGVSKLCFSSH</sequence>
<evidence type="ECO:0000259" key="4">
    <source>
        <dbReference type="PROSITE" id="PS50887"/>
    </source>
</evidence>
<keyword evidence="6" id="KW-1185">Reference proteome</keyword>
<dbReference type="SMART" id="SM00091">
    <property type="entry name" value="PAS"/>
    <property type="match status" value="2"/>
</dbReference>
<dbReference type="RefSeq" id="WP_226592330.1">
    <property type="nucleotide sequence ID" value="NZ_BLAY01000225.1"/>
</dbReference>
<dbReference type="Gene3D" id="3.30.450.20">
    <property type="entry name" value="PAS domain"/>
    <property type="match status" value="2"/>
</dbReference>
<dbReference type="CDD" id="cd01948">
    <property type="entry name" value="EAL"/>
    <property type="match status" value="1"/>
</dbReference>
<dbReference type="SUPFAM" id="SSF55785">
    <property type="entry name" value="PYP-like sensor domain (PAS domain)"/>
    <property type="match status" value="2"/>
</dbReference>
<accession>A0AAV3XPA7</accession>
<keyword evidence="1" id="KW-0175">Coiled coil</keyword>
<dbReference type="SMART" id="SM00267">
    <property type="entry name" value="GGDEF"/>
    <property type="match status" value="1"/>
</dbReference>
<dbReference type="InterPro" id="IPR043128">
    <property type="entry name" value="Rev_trsase/Diguanyl_cyclase"/>
</dbReference>
<dbReference type="SUPFAM" id="SSF141868">
    <property type="entry name" value="EAL domain-like"/>
    <property type="match status" value="1"/>
</dbReference>
<evidence type="ECO:0000313" key="6">
    <source>
        <dbReference type="Proteomes" id="UP001050975"/>
    </source>
</evidence>
<keyword evidence="2" id="KW-0472">Membrane</keyword>
<dbReference type="Gene3D" id="3.20.20.450">
    <property type="entry name" value="EAL domain"/>
    <property type="match status" value="1"/>
</dbReference>
<dbReference type="Pfam" id="PF00990">
    <property type="entry name" value="GGDEF"/>
    <property type="match status" value="1"/>
</dbReference>
<dbReference type="InterPro" id="IPR003018">
    <property type="entry name" value="GAF"/>
</dbReference>
<dbReference type="InterPro" id="IPR035965">
    <property type="entry name" value="PAS-like_dom_sf"/>
</dbReference>
<organism evidence="5 6">
    <name type="scientific">Microseira wollei NIES-4236</name>
    <dbReference type="NCBI Taxonomy" id="2530354"/>
    <lineage>
        <taxon>Bacteria</taxon>
        <taxon>Bacillati</taxon>
        <taxon>Cyanobacteriota</taxon>
        <taxon>Cyanophyceae</taxon>
        <taxon>Oscillatoriophycideae</taxon>
        <taxon>Aerosakkonematales</taxon>
        <taxon>Aerosakkonemataceae</taxon>
        <taxon>Microseira</taxon>
    </lineage>
</organism>